<dbReference type="Proteomes" id="UP000515472">
    <property type="component" value="Chromosome"/>
</dbReference>
<evidence type="ECO:0000256" key="11">
    <source>
        <dbReference type="SAM" id="Phobius"/>
    </source>
</evidence>
<dbReference type="Gene3D" id="3.30.565.10">
    <property type="entry name" value="Histidine kinase-like ATPase, C-terminal domain"/>
    <property type="match status" value="1"/>
</dbReference>
<keyword evidence="15" id="KW-1185">Reference proteome</keyword>
<dbReference type="Gene3D" id="6.10.340.10">
    <property type="match status" value="1"/>
</dbReference>
<dbReference type="GO" id="GO:0000160">
    <property type="term" value="P:phosphorelay signal transduction system"/>
    <property type="evidence" value="ECO:0007669"/>
    <property type="project" value="UniProtKB-KW"/>
</dbReference>
<dbReference type="Pfam" id="PF00672">
    <property type="entry name" value="HAMP"/>
    <property type="match status" value="1"/>
</dbReference>
<dbReference type="Gene3D" id="3.40.50.2300">
    <property type="match status" value="2"/>
</dbReference>
<reference evidence="14 15" key="1">
    <citation type="submission" date="2020-06" db="EMBL/GenBank/DDBJ databases">
        <title>Interaction of electrochemicaly active bacteria, Geobacter bremensis R4 on different carbon anode.</title>
        <authorList>
            <person name="Meng L."/>
            <person name="Yoshida N."/>
        </authorList>
    </citation>
    <scope>NUCLEOTIDE SEQUENCE [LARGE SCALE GENOMIC DNA]</scope>
    <source>
        <strain evidence="14 15">R4</strain>
    </source>
</reference>
<evidence type="ECO:0000259" key="12">
    <source>
        <dbReference type="PROSITE" id="PS50109"/>
    </source>
</evidence>
<dbReference type="GO" id="GO:0005524">
    <property type="term" value="F:ATP binding"/>
    <property type="evidence" value="ECO:0007669"/>
    <property type="project" value="UniProtKB-KW"/>
</dbReference>
<dbReference type="PROSITE" id="PS50885">
    <property type="entry name" value="HAMP"/>
    <property type="match status" value="1"/>
</dbReference>
<gene>
    <name evidence="14" type="ORF">GEOBRER4_n2320</name>
</gene>
<dbReference type="InterPro" id="IPR005467">
    <property type="entry name" value="His_kinase_dom"/>
</dbReference>
<dbReference type="InterPro" id="IPR004358">
    <property type="entry name" value="Sig_transdc_His_kin-like_C"/>
</dbReference>
<dbReference type="RefSeq" id="WP_226377765.1">
    <property type="nucleotide sequence ID" value="NZ_AP023213.1"/>
</dbReference>
<evidence type="ECO:0000313" key="14">
    <source>
        <dbReference type="EMBL" id="BCG47486.1"/>
    </source>
</evidence>
<dbReference type="AlphaFoldDB" id="A0A6S6M6J2"/>
<dbReference type="Gene3D" id="1.10.287.130">
    <property type="match status" value="1"/>
</dbReference>
<dbReference type="SMART" id="SM00304">
    <property type="entry name" value="HAMP"/>
    <property type="match status" value="1"/>
</dbReference>
<feature type="region of interest" description="Disordered" evidence="10">
    <location>
        <begin position="237"/>
        <end position="280"/>
    </location>
</feature>
<dbReference type="PROSITE" id="PS50109">
    <property type="entry name" value="HIS_KIN"/>
    <property type="match status" value="1"/>
</dbReference>
<keyword evidence="6" id="KW-0547">Nucleotide-binding</keyword>
<comment type="catalytic activity">
    <reaction evidence="1">
        <text>ATP + protein L-histidine = ADP + protein N-phospho-L-histidine.</text>
        <dbReference type="EC" id="2.7.13.3"/>
    </reaction>
</comment>
<dbReference type="PRINTS" id="PR00344">
    <property type="entry name" value="BCTRLSENSOR"/>
</dbReference>
<dbReference type="GO" id="GO:0004673">
    <property type="term" value="F:protein histidine kinase activity"/>
    <property type="evidence" value="ECO:0007669"/>
    <property type="project" value="UniProtKB-EC"/>
</dbReference>
<accession>A0A6S6M6J2</accession>
<keyword evidence="8" id="KW-0067">ATP-binding</keyword>
<name>A0A6S6M6J2_9BACT</name>
<protein>
    <recommendedName>
        <fullName evidence="3">histidine kinase</fullName>
        <ecNumber evidence="3">2.7.13.3</ecNumber>
    </recommendedName>
</protein>
<dbReference type="EMBL" id="AP023213">
    <property type="protein sequence ID" value="BCG47486.1"/>
    <property type="molecule type" value="Genomic_DNA"/>
</dbReference>
<evidence type="ECO:0000313" key="15">
    <source>
        <dbReference type="Proteomes" id="UP000515472"/>
    </source>
</evidence>
<dbReference type="InterPro" id="IPR003660">
    <property type="entry name" value="HAMP_dom"/>
</dbReference>
<evidence type="ECO:0000259" key="13">
    <source>
        <dbReference type="PROSITE" id="PS50885"/>
    </source>
</evidence>
<evidence type="ECO:0000256" key="10">
    <source>
        <dbReference type="SAM" id="MobiDB-lite"/>
    </source>
</evidence>
<keyword evidence="4" id="KW-0597">Phosphoprotein</keyword>
<feature type="domain" description="Histidine kinase" evidence="12">
    <location>
        <begin position="572"/>
        <end position="809"/>
    </location>
</feature>
<evidence type="ECO:0000256" key="6">
    <source>
        <dbReference type="ARBA" id="ARBA00022741"/>
    </source>
</evidence>
<keyword evidence="11" id="KW-0472">Membrane</keyword>
<dbReference type="SMART" id="SM00387">
    <property type="entry name" value="HATPase_c"/>
    <property type="match status" value="1"/>
</dbReference>
<dbReference type="PANTHER" id="PTHR43065:SF10">
    <property type="entry name" value="PEROXIDE STRESS-ACTIVATED HISTIDINE KINASE MAK3"/>
    <property type="match status" value="1"/>
</dbReference>
<dbReference type="SUPFAM" id="SSF55874">
    <property type="entry name" value="ATPase domain of HSP90 chaperone/DNA topoisomerase II/histidine kinase"/>
    <property type="match status" value="1"/>
</dbReference>
<evidence type="ECO:0000256" key="4">
    <source>
        <dbReference type="ARBA" id="ARBA00022553"/>
    </source>
</evidence>
<keyword evidence="11" id="KW-0812">Transmembrane</keyword>
<feature type="transmembrane region" description="Helical" evidence="11">
    <location>
        <begin position="303"/>
        <end position="326"/>
    </location>
</feature>
<feature type="transmembrane region" description="Helical" evidence="11">
    <location>
        <begin position="450"/>
        <end position="473"/>
    </location>
</feature>
<keyword evidence="5" id="KW-0808">Transferase</keyword>
<sequence>MQLLRFLLIASLLSIPLPAFCYEVLVLQSLHEKGYEEAVNGFKRECRVSMRRVVLSEYAEADVTRITREEHPKLIVAVGDRALNLALKQNSTPVLYMMALNPKPRRFATGVSMLLDPSRYFSVFEALGTPKVGVVYDPSRSGAYLKRALSLASRSPVDLVLREVHAAKETPGMLQSLRGKVNALWMIPDPTAVTPASTEAYFLFSQGERVPVVTFADIYLTMGGAVALTIDRFDIGPPTGGDGAERPGRQTGRRNPPRAAAPRDNQVQRRGGAPTEAFQRGRPMKLRLKRRFRLSLFNKSFRFRLYLIFTGIIALLTAAFATFYVLTEINSYRGALEREGRLLATILAQNARLPLFAENKEALSVLAEATSRQSSVVSVTISDHQKIVVAEACKVKVPKGETVKMAVPITSPGSVLSPESVLLGHETTEEQRVIGHVLLMLDMSAVRERLVNLVAASLGIGTLFWVAVSLLSYQVIKRVTYSFNKLMGGIEEIGSGKLSARVELDADDELGRAANAINAMAASLELRELENVALQEELLKAMRLEVQEEKKRVMARLIQTNKMTSLGLLLSSMAHEINNPNASIRFSGHMIGKMWSDAVPLLDRVREEEGDFYLGGVPFEKARLALTENAGKIIENSERIARVVQGLRDYGVGGEAHRHQKLELNAAVSAALSVLACQTQKGGQLKTTLGTGIPVIPGSQQQIEQVLINLVLNAMQALEDGRGEVHLTTRYDVHSGEVVVEVRDNGVGIAPETMGRLFEPFYSTKLDRGGSGLGLYISQYIVAEHGGHLLLDSTPGCGTLARVVLPAPSPASVRVVPSEDVQHPADTLHQVG</sequence>
<evidence type="ECO:0000256" key="9">
    <source>
        <dbReference type="ARBA" id="ARBA00023012"/>
    </source>
</evidence>
<feature type="domain" description="HAMP" evidence="13">
    <location>
        <begin position="477"/>
        <end position="529"/>
    </location>
</feature>
<keyword evidence="11" id="KW-1133">Transmembrane helix</keyword>
<evidence type="ECO:0000256" key="1">
    <source>
        <dbReference type="ARBA" id="ARBA00000085"/>
    </source>
</evidence>
<dbReference type="SUPFAM" id="SSF158472">
    <property type="entry name" value="HAMP domain-like"/>
    <property type="match status" value="1"/>
</dbReference>
<dbReference type="KEGG" id="gbn:GEOBRER4_22360"/>
<comment type="subcellular location">
    <subcellularLocation>
        <location evidence="2">Membrane</location>
    </subcellularLocation>
</comment>
<keyword evidence="7" id="KW-0418">Kinase</keyword>
<dbReference type="EC" id="2.7.13.3" evidence="3"/>
<proteinExistence type="predicted"/>
<dbReference type="Pfam" id="PF02518">
    <property type="entry name" value="HATPase_c"/>
    <property type="match status" value="1"/>
</dbReference>
<keyword evidence="9" id="KW-0902">Two-component regulatory system</keyword>
<evidence type="ECO:0000256" key="7">
    <source>
        <dbReference type="ARBA" id="ARBA00022777"/>
    </source>
</evidence>
<organism evidence="14 15">
    <name type="scientific">Citrifermentans bremense</name>
    <dbReference type="NCBI Taxonomy" id="60035"/>
    <lineage>
        <taxon>Bacteria</taxon>
        <taxon>Pseudomonadati</taxon>
        <taxon>Thermodesulfobacteriota</taxon>
        <taxon>Desulfuromonadia</taxon>
        <taxon>Geobacterales</taxon>
        <taxon>Geobacteraceae</taxon>
        <taxon>Citrifermentans</taxon>
    </lineage>
</organism>
<evidence type="ECO:0000256" key="8">
    <source>
        <dbReference type="ARBA" id="ARBA00022840"/>
    </source>
</evidence>
<evidence type="ECO:0000256" key="5">
    <source>
        <dbReference type="ARBA" id="ARBA00022679"/>
    </source>
</evidence>
<evidence type="ECO:0000256" key="2">
    <source>
        <dbReference type="ARBA" id="ARBA00004370"/>
    </source>
</evidence>
<evidence type="ECO:0000256" key="3">
    <source>
        <dbReference type="ARBA" id="ARBA00012438"/>
    </source>
</evidence>
<dbReference type="PANTHER" id="PTHR43065">
    <property type="entry name" value="SENSOR HISTIDINE KINASE"/>
    <property type="match status" value="1"/>
</dbReference>
<dbReference type="GO" id="GO:0016020">
    <property type="term" value="C:membrane"/>
    <property type="evidence" value="ECO:0007669"/>
    <property type="project" value="UniProtKB-SubCell"/>
</dbReference>
<dbReference type="InterPro" id="IPR003594">
    <property type="entry name" value="HATPase_dom"/>
</dbReference>
<dbReference type="InterPro" id="IPR036890">
    <property type="entry name" value="HATPase_C_sf"/>
</dbReference>